<dbReference type="EMBL" id="JAVRRD010000029">
    <property type="protein sequence ID" value="KAK5046691.1"/>
    <property type="molecule type" value="Genomic_DNA"/>
</dbReference>
<dbReference type="PANTHER" id="PTHR37544:SF1">
    <property type="entry name" value="PHOSPHORIBOSYLAMINOIMIDAZOLE-SUCCINOCARBOXAMIDE SYNTHASE"/>
    <property type="match status" value="1"/>
</dbReference>
<feature type="transmembrane region" description="Helical" evidence="2">
    <location>
        <begin position="683"/>
        <end position="703"/>
    </location>
</feature>
<feature type="transmembrane region" description="Helical" evidence="2">
    <location>
        <begin position="171"/>
        <end position="194"/>
    </location>
</feature>
<dbReference type="InterPro" id="IPR021840">
    <property type="entry name" value="DUF3433"/>
</dbReference>
<evidence type="ECO:0000313" key="4">
    <source>
        <dbReference type="Proteomes" id="UP001358417"/>
    </source>
</evidence>
<keyword evidence="2" id="KW-1133">Transmembrane helix</keyword>
<dbReference type="Pfam" id="PF11915">
    <property type="entry name" value="DUF3433"/>
    <property type="match status" value="2"/>
</dbReference>
<reference evidence="3 4" key="1">
    <citation type="submission" date="2023-08" db="EMBL/GenBank/DDBJ databases">
        <title>Black Yeasts Isolated from many extreme environments.</title>
        <authorList>
            <person name="Coleine C."/>
            <person name="Stajich J.E."/>
            <person name="Selbmann L."/>
        </authorList>
    </citation>
    <scope>NUCLEOTIDE SEQUENCE [LARGE SCALE GENOMIC DNA]</scope>
    <source>
        <strain evidence="3 4">CCFEE 5792</strain>
    </source>
</reference>
<keyword evidence="2" id="KW-0472">Membrane</keyword>
<keyword evidence="2" id="KW-0812">Transmembrane</keyword>
<evidence type="ECO:0000256" key="1">
    <source>
        <dbReference type="SAM" id="MobiDB-lite"/>
    </source>
</evidence>
<feature type="region of interest" description="Disordered" evidence="1">
    <location>
        <begin position="31"/>
        <end position="53"/>
    </location>
</feature>
<feature type="region of interest" description="Disordered" evidence="1">
    <location>
        <begin position="1181"/>
        <end position="1215"/>
    </location>
</feature>
<proteinExistence type="predicted"/>
<dbReference type="RefSeq" id="XP_064702274.1">
    <property type="nucleotide sequence ID" value="XM_064851005.1"/>
</dbReference>
<sequence>MRFKIGGYSRLNPSNRDASPQHSQIELLQPRHSPRPADSSLSGHKSHAKPTSNRLDTNWDPVFLRRWVLVAFALFFAAVIAALQVVYSISAANRGIVTSDDEKHYLWTYGPTAIFVIVTVLWRQVDYAAKSIQPWAEMAKGPQTAKNSLLLDYVTPFQLVSLWRSIRKSHFNVAATVIVFFLIKVITILSTGIFSLRAVQQDGVATTMALNNTFDGSNFQQAASVDSRAAYVVYGQQAYNVTPPSGTSDQYTVQSFSPAENFVNGTLTFSAEVDVFSVGLECESGAITYNISYSRSSNAPTASYFNTTVTLPDCQIYNAYLDSPDWYYTQNDTTHRFGYQGSFQNVTCSNLPDNDPTRERYMVAVAYSEGIGQNENKLLNSSNLVCIPSYAIHSGMVTLDTAGNVQSVNLTGPPRKLEGVTGLDIAKGVAATSQQSYAFGGSSGDDLSLDSFLTLMQLDTPNFSETQFLDTNYLNTTANRIYGKVAAQLANFYLLSEKKPSSGSSLNGTLSREENRLVAREAPVRGMQGIAGVMLVLTLAIIFITPRGVVPRSIDSIAAVAAILARSPRLGNQLDGTGHLSLDELAMALEPDRYMTRMGYEDGSKHFAIEVISGSESEVQTISEANSIYKNVRWMQPLVLHRIAISFTILASIAAIITLEALLSQSQKHNGLASVSDNAATRYSWLYVPVFVFLLLGTLFNLMDFEIEFIESYHALSRGFCDATSSMLWYPLRHVSVHASWDGLRHGRFALTAASASAVLAPLLTIVVAGLFFAKATVQGIPIGITALNWFNTTTLETPSTNIPLLIIEGNMSYPAWTYDELSFPQLEIASNSALQISTDSGSVSVSTPALRAAVSCDVVPKSRILNLTMESGSLSSNISTPDGCGNSGLIDQPYTWLTNNIKVPVNSSGYFGSTLTLGFGSDSCPTLAIYYGHASNNEIDDFSAITCTQSLQRVQSNLTLNLPDFSVVTDTPPIVQPDSVVHFSDFYTTFPSYQAINITNTNDELDDIFNALVYGRDGVPTSELLNDTTLISSYQHLYRQYMAQVISIYLRADFNTLSDNATETVTNPLEATYINPRHFRLIQSSLSTHLLVGVLGALLICALTIFVTIDMRQVLPKPMGSIASVASLLAGSRIVDKRSGLIPKGAEYWSDEEWEKSGVWQGEMFRMGWWDKFEEPIESYGSRRVEEPAESIRSGRGTGQDVSNPRDGVNASDTARFRIDARPKIVS</sequence>
<feature type="transmembrane region" description="Helical" evidence="2">
    <location>
        <begin position="104"/>
        <end position="122"/>
    </location>
</feature>
<comment type="caution">
    <text evidence="3">The sequence shown here is derived from an EMBL/GenBank/DDBJ whole genome shotgun (WGS) entry which is preliminary data.</text>
</comment>
<evidence type="ECO:0000256" key="2">
    <source>
        <dbReference type="SAM" id="Phobius"/>
    </source>
</evidence>
<feature type="transmembrane region" description="Helical" evidence="2">
    <location>
        <begin position="526"/>
        <end position="544"/>
    </location>
</feature>
<organism evidence="3 4">
    <name type="scientific">Exophiala bonariae</name>
    <dbReference type="NCBI Taxonomy" id="1690606"/>
    <lineage>
        <taxon>Eukaryota</taxon>
        <taxon>Fungi</taxon>
        <taxon>Dikarya</taxon>
        <taxon>Ascomycota</taxon>
        <taxon>Pezizomycotina</taxon>
        <taxon>Eurotiomycetes</taxon>
        <taxon>Chaetothyriomycetidae</taxon>
        <taxon>Chaetothyriales</taxon>
        <taxon>Herpotrichiellaceae</taxon>
        <taxon>Exophiala</taxon>
    </lineage>
</organism>
<keyword evidence="4" id="KW-1185">Reference proteome</keyword>
<protein>
    <submittedName>
        <fullName evidence="3">Uncharacterized protein</fullName>
    </submittedName>
</protein>
<accession>A0AAV9N0H0</accession>
<gene>
    <name evidence="3" type="ORF">LTR84_007452</name>
</gene>
<dbReference type="Proteomes" id="UP001358417">
    <property type="component" value="Unassembled WGS sequence"/>
</dbReference>
<evidence type="ECO:0000313" key="3">
    <source>
        <dbReference type="EMBL" id="KAK5046691.1"/>
    </source>
</evidence>
<dbReference type="GeneID" id="89975618"/>
<feature type="transmembrane region" description="Helical" evidence="2">
    <location>
        <begin position="1091"/>
        <end position="1110"/>
    </location>
</feature>
<feature type="transmembrane region" description="Helical" evidence="2">
    <location>
        <begin position="749"/>
        <end position="773"/>
    </location>
</feature>
<dbReference type="PANTHER" id="PTHR37544">
    <property type="entry name" value="SPRAY-RELATED"/>
    <property type="match status" value="1"/>
</dbReference>
<dbReference type="AlphaFoldDB" id="A0AAV9N0H0"/>
<feature type="compositionally biased region" description="Polar residues" evidence="1">
    <location>
        <begin position="39"/>
        <end position="53"/>
    </location>
</feature>
<feature type="transmembrane region" description="Helical" evidence="2">
    <location>
        <begin position="643"/>
        <end position="663"/>
    </location>
</feature>
<name>A0AAV9N0H0_9EURO</name>
<feature type="transmembrane region" description="Helical" evidence="2">
    <location>
        <begin position="67"/>
        <end position="92"/>
    </location>
</feature>